<dbReference type="STRING" id="633697.EubceDRAFT1_0104"/>
<evidence type="ECO:0000259" key="1">
    <source>
        <dbReference type="Pfam" id="PF00534"/>
    </source>
</evidence>
<evidence type="ECO:0000259" key="2">
    <source>
        <dbReference type="Pfam" id="PF13439"/>
    </source>
</evidence>
<dbReference type="InterPro" id="IPR050194">
    <property type="entry name" value="Glycosyltransferase_grp1"/>
</dbReference>
<proteinExistence type="predicted"/>
<gene>
    <name evidence="3" type="ORF">EubceDRAFT1_0104</name>
</gene>
<feature type="domain" description="Glycosyltransferase subfamily 4-like N-terminal" evidence="2">
    <location>
        <begin position="31"/>
        <end position="189"/>
    </location>
</feature>
<dbReference type="Pfam" id="PF13439">
    <property type="entry name" value="Glyco_transf_4"/>
    <property type="match status" value="1"/>
</dbReference>
<reference evidence="3 4" key="1">
    <citation type="submission" date="2010-08" db="EMBL/GenBank/DDBJ databases">
        <authorList>
            <consortium name="US DOE Joint Genome Institute (JGI-PGF)"/>
            <person name="Lucas S."/>
            <person name="Copeland A."/>
            <person name="Lapidus A."/>
            <person name="Cheng J.-F."/>
            <person name="Bruce D."/>
            <person name="Goodwin L."/>
            <person name="Pitluck S."/>
            <person name="Land M.L."/>
            <person name="Hauser L."/>
            <person name="Chang Y.-J."/>
            <person name="Anderson I.J."/>
            <person name="Johnson E."/>
            <person name="Mulhopadhyay B."/>
            <person name="Kyrpides N."/>
            <person name="Woyke T.J."/>
        </authorList>
    </citation>
    <scope>NUCLEOTIDE SEQUENCE [LARGE SCALE GENOMIC DNA]</scope>
    <source>
        <strain evidence="3 4">6</strain>
    </source>
</reference>
<dbReference type="SUPFAM" id="SSF53756">
    <property type="entry name" value="UDP-Glycosyltransferase/glycogen phosphorylase"/>
    <property type="match status" value="2"/>
</dbReference>
<accession>I5AQ96</accession>
<keyword evidence="3" id="KW-0808">Transferase</keyword>
<name>I5AQ96_EUBC6</name>
<dbReference type="PANTHER" id="PTHR45947">
    <property type="entry name" value="SULFOQUINOVOSYL TRANSFERASE SQD2"/>
    <property type="match status" value="1"/>
</dbReference>
<organism evidence="3 4">
    <name type="scientific">Eubacterium cellulosolvens (strain ATCC 43171 / JCM 9499 / 6)</name>
    <name type="common">Cillobacterium cellulosolvens</name>
    <dbReference type="NCBI Taxonomy" id="633697"/>
    <lineage>
        <taxon>Bacteria</taxon>
        <taxon>Bacillati</taxon>
        <taxon>Bacillota</taxon>
        <taxon>Clostridia</taxon>
        <taxon>Eubacteriales</taxon>
        <taxon>Eubacteriaceae</taxon>
        <taxon>Eubacterium</taxon>
    </lineage>
</organism>
<reference evidence="3 4" key="2">
    <citation type="submission" date="2012-02" db="EMBL/GenBank/DDBJ databases">
        <title>Improved High-Quality Draft sequence of Eubacterium cellulosolvens 6.</title>
        <authorList>
            <consortium name="US DOE Joint Genome Institute"/>
            <person name="Lucas S."/>
            <person name="Han J."/>
            <person name="Lapidus A."/>
            <person name="Cheng J.-F."/>
            <person name="Goodwin L."/>
            <person name="Pitluck S."/>
            <person name="Peters L."/>
            <person name="Mikhailova N."/>
            <person name="Gu W."/>
            <person name="Detter J.C."/>
            <person name="Han C."/>
            <person name="Tapia R."/>
            <person name="Land M."/>
            <person name="Hauser L."/>
            <person name="Kyrpides N."/>
            <person name="Ivanova N."/>
            <person name="Pagani I."/>
            <person name="Johnson E."/>
            <person name="Mukhopadhyay B."/>
            <person name="Anderson I."/>
            <person name="Woyke T."/>
        </authorList>
    </citation>
    <scope>NUCLEOTIDE SEQUENCE [LARGE SCALE GENOMIC DNA]</scope>
    <source>
        <strain evidence="3 4">6</strain>
    </source>
</reference>
<evidence type="ECO:0000313" key="4">
    <source>
        <dbReference type="Proteomes" id="UP000005753"/>
    </source>
</evidence>
<dbReference type="EMBL" id="CM001487">
    <property type="protein sequence ID" value="EIM55969.1"/>
    <property type="molecule type" value="Genomic_DNA"/>
</dbReference>
<dbReference type="AlphaFoldDB" id="I5AQ96"/>
<keyword evidence="4" id="KW-1185">Reference proteome</keyword>
<dbReference type="HOGENOM" id="CLU_480415_0_0_9"/>
<protein>
    <submittedName>
        <fullName evidence="3">Glycosyltransferase</fullName>
    </submittedName>
</protein>
<dbReference type="InterPro" id="IPR001296">
    <property type="entry name" value="Glyco_trans_1"/>
</dbReference>
<dbReference type="GO" id="GO:0016757">
    <property type="term" value="F:glycosyltransferase activity"/>
    <property type="evidence" value="ECO:0007669"/>
    <property type="project" value="InterPro"/>
</dbReference>
<dbReference type="Proteomes" id="UP000005753">
    <property type="component" value="Chromosome"/>
</dbReference>
<feature type="domain" description="Glycosyl transferase family 1" evidence="1">
    <location>
        <begin position="198"/>
        <end position="349"/>
    </location>
</feature>
<feature type="domain" description="Glycosyl transferase family 1" evidence="1">
    <location>
        <begin position="391"/>
        <end position="537"/>
    </location>
</feature>
<dbReference type="OrthoDB" id="9806653at2"/>
<sequence length="567" mass="64627">MKTEKKRVLMVATVPSMIGQFNMNNIQILIKMGFMVDVAADFSDTSVWPKERVNEFKKQMSEMNIDCIQIDFSRSPLNVGRHIRSYKETRELLRKRKYAFVHTHTPIASAVIRMVAHKTGTRVIYTAHGFHFYDGAPLKNWILFYPIEKYLSRYTDVLITINKEDFRRAKRKFKAKKTVYIPGVGVDTEKFKPRESGRKRIREELGLPEDTMMLLSVGELNENKNHESVIKALEGVDNITYVVVGKGALGERLRTVAKQRDVDLRLMGYRPDVSDFYDAADIYILPSICEGLNVSLMEAMASALPCCAGRIRGNVDLIDDSEGGYLFNPDSVKEIKETLLRIVCLQEKDREKKGIHNLKRIRVYDLQRVKNVAAEIYEGGNEHLLYIVKRQQKRSEIGVPIECKLLISVGELSERKNHSVVVEALQSLPDDYWYVVVGKGNQKDKLEKMDTTGRLKVLGFRTDIAELLHASDLFVFPSKQEGLPVALMEALAIGLPVICSKIRGNVDLVNDSTEGFLCDYNCSSEYVRGILEMSKMQSVSCRNIEHIRFADVLEVEMVMQKLYSSNS</sequence>
<dbReference type="PANTHER" id="PTHR45947:SF3">
    <property type="entry name" value="SULFOQUINOVOSYL TRANSFERASE SQD2"/>
    <property type="match status" value="1"/>
</dbReference>
<dbReference type="Gene3D" id="3.40.50.2000">
    <property type="entry name" value="Glycogen Phosphorylase B"/>
    <property type="match status" value="3"/>
</dbReference>
<dbReference type="InterPro" id="IPR028098">
    <property type="entry name" value="Glyco_trans_4-like_N"/>
</dbReference>
<dbReference type="eggNOG" id="COG0438">
    <property type="taxonomic scope" value="Bacteria"/>
</dbReference>
<dbReference type="Pfam" id="PF00534">
    <property type="entry name" value="Glycos_transf_1"/>
    <property type="match status" value="2"/>
</dbReference>
<evidence type="ECO:0000313" key="3">
    <source>
        <dbReference type="EMBL" id="EIM55969.1"/>
    </source>
</evidence>